<comment type="caution">
    <text evidence="1">The sequence shown here is derived from an EMBL/GenBank/DDBJ whole genome shotgun (WGS) entry which is preliminary data.</text>
</comment>
<keyword evidence="2" id="KW-1185">Reference proteome</keyword>
<protein>
    <submittedName>
        <fullName evidence="1">Uncharacterized protein</fullName>
    </submittedName>
</protein>
<dbReference type="Proteomes" id="UP000237105">
    <property type="component" value="Unassembled WGS sequence"/>
</dbReference>
<evidence type="ECO:0000313" key="2">
    <source>
        <dbReference type="Proteomes" id="UP000237105"/>
    </source>
</evidence>
<reference evidence="2" key="1">
    <citation type="submission" date="2016-06" db="EMBL/GenBank/DDBJ databases">
        <title>Parallel loss of symbiosis genes in relatives of nitrogen-fixing non-legume Parasponia.</title>
        <authorList>
            <person name="Van Velzen R."/>
            <person name="Holmer R."/>
            <person name="Bu F."/>
            <person name="Rutten L."/>
            <person name="Van Zeijl A."/>
            <person name="Liu W."/>
            <person name="Santuari L."/>
            <person name="Cao Q."/>
            <person name="Sharma T."/>
            <person name="Shen D."/>
            <person name="Roswanjaya Y."/>
            <person name="Wardhani T."/>
            <person name="Kalhor M.S."/>
            <person name="Jansen J."/>
            <person name="Van den Hoogen J."/>
            <person name="Gungor B."/>
            <person name="Hartog M."/>
            <person name="Hontelez J."/>
            <person name="Verver J."/>
            <person name="Yang W.-C."/>
            <person name="Schijlen E."/>
            <person name="Repin R."/>
            <person name="Schilthuizen M."/>
            <person name="Schranz E."/>
            <person name="Heidstra R."/>
            <person name="Miyata K."/>
            <person name="Fedorova E."/>
            <person name="Kohlen W."/>
            <person name="Bisseling T."/>
            <person name="Smit S."/>
            <person name="Geurts R."/>
        </authorList>
    </citation>
    <scope>NUCLEOTIDE SEQUENCE [LARGE SCALE GENOMIC DNA]</scope>
    <source>
        <strain evidence="2">cv. WU1-14</strain>
    </source>
</reference>
<sequence length="169" mass="19253">MEEIDAIMPGGVTKTKRNAKKLHPISHANHIKEGEYGVWGSVISVLLSIKALVAKQAWRLIRYPSSLMARVSKAKYFRNYAILEIKLGPTLSFVWRSICWGVELVRSGVQWRVGDGSRIWLFEHPWIPLQIFYQIEVDVIKCIPFSCLTEKMSSSGIMTPWVCYSVKPG</sequence>
<accession>A0A2P5B722</accession>
<evidence type="ECO:0000313" key="1">
    <source>
        <dbReference type="EMBL" id="PON44546.1"/>
    </source>
</evidence>
<name>A0A2P5B722_PARAD</name>
<dbReference type="EMBL" id="JXTB01000348">
    <property type="protein sequence ID" value="PON44546.1"/>
    <property type="molecule type" value="Genomic_DNA"/>
</dbReference>
<proteinExistence type="predicted"/>
<dbReference type="AlphaFoldDB" id="A0A2P5B722"/>
<gene>
    <name evidence="1" type="ORF">PanWU01x14_266240</name>
</gene>
<dbReference type="OrthoDB" id="1929473at2759"/>
<organism evidence="1 2">
    <name type="scientific">Parasponia andersonii</name>
    <name type="common">Sponia andersonii</name>
    <dbReference type="NCBI Taxonomy" id="3476"/>
    <lineage>
        <taxon>Eukaryota</taxon>
        <taxon>Viridiplantae</taxon>
        <taxon>Streptophyta</taxon>
        <taxon>Embryophyta</taxon>
        <taxon>Tracheophyta</taxon>
        <taxon>Spermatophyta</taxon>
        <taxon>Magnoliopsida</taxon>
        <taxon>eudicotyledons</taxon>
        <taxon>Gunneridae</taxon>
        <taxon>Pentapetalae</taxon>
        <taxon>rosids</taxon>
        <taxon>fabids</taxon>
        <taxon>Rosales</taxon>
        <taxon>Cannabaceae</taxon>
        <taxon>Parasponia</taxon>
    </lineage>
</organism>